<dbReference type="InParanoid" id="A0A165EMP1"/>
<gene>
    <name evidence="1" type="ORF">CALCODRAFT_498993</name>
</gene>
<organism evidence="1 2">
    <name type="scientific">Calocera cornea HHB12733</name>
    <dbReference type="NCBI Taxonomy" id="1353952"/>
    <lineage>
        <taxon>Eukaryota</taxon>
        <taxon>Fungi</taxon>
        <taxon>Dikarya</taxon>
        <taxon>Basidiomycota</taxon>
        <taxon>Agaricomycotina</taxon>
        <taxon>Dacrymycetes</taxon>
        <taxon>Dacrymycetales</taxon>
        <taxon>Dacrymycetaceae</taxon>
        <taxon>Calocera</taxon>
    </lineage>
</organism>
<dbReference type="Proteomes" id="UP000076842">
    <property type="component" value="Unassembled WGS sequence"/>
</dbReference>
<reference evidence="1 2" key="1">
    <citation type="journal article" date="2016" name="Mol. Biol. Evol.">
        <title>Comparative Genomics of Early-Diverging Mushroom-Forming Fungi Provides Insights into the Origins of Lignocellulose Decay Capabilities.</title>
        <authorList>
            <person name="Nagy L.G."/>
            <person name="Riley R."/>
            <person name="Tritt A."/>
            <person name="Adam C."/>
            <person name="Daum C."/>
            <person name="Floudas D."/>
            <person name="Sun H."/>
            <person name="Yadav J.S."/>
            <person name="Pangilinan J."/>
            <person name="Larsson K.H."/>
            <person name="Matsuura K."/>
            <person name="Barry K."/>
            <person name="Labutti K."/>
            <person name="Kuo R."/>
            <person name="Ohm R.A."/>
            <person name="Bhattacharya S.S."/>
            <person name="Shirouzu T."/>
            <person name="Yoshinaga Y."/>
            <person name="Martin F.M."/>
            <person name="Grigoriev I.V."/>
            <person name="Hibbett D.S."/>
        </authorList>
    </citation>
    <scope>NUCLEOTIDE SEQUENCE [LARGE SCALE GENOMIC DNA]</scope>
    <source>
        <strain evidence="1 2">HHB12733</strain>
    </source>
</reference>
<name>A0A165EMP1_9BASI</name>
<dbReference type="EMBL" id="KV424000">
    <property type="protein sequence ID" value="KZT55169.1"/>
    <property type="molecule type" value="Genomic_DNA"/>
</dbReference>
<evidence type="ECO:0000313" key="2">
    <source>
        <dbReference type="Proteomes" id="UP000076842"/>
    </source>
</evidence>
<keyword evidence="2" id="KW-1185">Reference proteome</keyword>
<accession>A0A165EMP1</accession>
<evidence type="ECO:0000313" key="1">
    <source>
        <dbReference type="EMBL" id="KZT55169.1"/>
    </source>
</evidence>
<protein>
    <submittedName>
        <fullName evidence="1">Uncharacterized protein</fullName>
    </submittedName>
</protein>
<proteinExistence type="predicted"/>
<dbReference type="AlphaFoldDB" id="A0A165EMP1"/>
<sequence>MVLLKPPPTERGYKAIAQPLLYRYLHFLKLTSLKKCEKELVQHASQNDYPASATHSFTQLIWNKREEQVKRHTQTIL</sequence>